<keyword evidence="3" id="KW-1185">Reference proteome</keyword>
<feature type="region of interest" description="Disordered" evidence="1">
    <location>
        <begin position="1"/>
        <end position="37"/>
    </location>
</feature>
<protein>
    <submittedName>
        <fullName evidence="2">Uncharacterized protein</fullName>
    </submittedName>
</protein>
<accession>A0A9D4EJE1</accession>
<sequence length="114" mass="12488">MLLTKKGKHNTSMVTQKGKHATSVLTKKGSNDLHDTSMLRKKGKHDTFMLTKKGGNDLKGSNDLIHTWGISGFGMAIWRRGFISVFGLVAAEAATRTTISVRALIWDMGLRVCA</sequence>
<gene>
    <name evidence="2" type="ORF">DPMN_158202</name>
</gene>
<proteinExistence type="predicted"/>
<evidence type="ECO:0000256" key="1">
    <source>
        <dbReference type="SAM" id="MobiDB-lite"/>
    </source>
</evidence>
<reference evidence="2" key="1">
    <citation type="journal article" date="2019" name="bioRxiv">
        <title>The Genome of the Zebra Mussel, Dreissena polymorpha: A Resource for Invasive Species Research.</title>
        <authorList>
            <person name="McCartney M.A."/>
            <person name="Auch B."/>
            <person name="Kono T."/>
            <person name="Mallez S."/>
            <person name="Zhang Y."/>
            <person name="Obille A."/>
            <person name="Becker A."/>
            <person name="Abrahante J.E."/>
            <person name="Garbe J."/>
            <person name="Badalamenti J.P."/>
            <person name="Herman A."/>
            <person name="Mangelson H."/>
            <person name="Liachko I."/>
            <person name="Sullivan S."/>
            <person name="Sone E.D."/>
            <person name="Koren S."/>
            <person name="Silverstein K.A.T."/>
            <person name="Beckman K.B."/>
            <person name="Gohl D.M."/>
        </authorList>
    </citation>
    <scope>NUCLEOTIDE SEQUENCE</scope>
    <source>
        <strain evidence="2">Duluth1</strain>
        <tissue evidence="2">Whole animal</tissue>
    </source>
</reference>
<comment type="caution">
    <text evidence="2">The sequence shown here is derived from an EMBL/GenBank/DDBJ whole genome shotgun (WGS) entry which is preliminary data.</text>
</comment>
<dbReference type="Proteomes" id="UP000828390">
    <property type="component" value="Unassembled WGS sequence"/>
</dbReference>
<evidence type="ECO:0000313" key="2">
    <source>
        <dbReference type="EMBL" id="KAH3780388.1"/>
    </source>
</evidence>
<dbReference type="AlphaFoldDB" id="A0A9D4EJE1"/>
<dbReference type="EMBL" id="JAIWYP010000008">
    <property type="protein sequence ID" value="KAH3780388.1"/>
    <property type="molecule type" value="Genomic_DNA"/>
</dbReference>
<name>A0A9D4EJE1_DREPO</name>
<evidence type="ECO:0000313" key="3">
    <source>
        <dbReference type="Proteomes" id="UP000828390"/>
    </source>
</evidence>
<organism evidence="2 3">
    <name type="scientific">Dreissena polymorpha</name>
    <name type="common">Zebra mussel</name>
    <name type="synonym">Mytilus polymorpha</name>
    <dbReference type="NCBI Taxonomy" id="45954"/>
    <lineage>
        <taxon>Eukaryota</taxon>
        <taxon>Metazoa</taxon>
        <taxon>Spiralia</taxon>
        <taxon>Lophotrochozoa</taxon>
        <taxon>Mollusca</taxon>
        <taxon>Bivalvia</taxon>
        <taxon>Autobranchia</taxon>
        <taxon>Heteroconchia</taxon>
        <taxon>Euheterodonta</taxon>
        <taxon>Imparidentia</taxon>
        <taxon>Neoheterodontei</taxon>
        <taxon>Myida</taxon>
        <taxon>Dreissenoidea</taxon>
        <taxon>Dreissenidae</taxon>
        <taxon>Dreissena</taxon>
    </lineage>
</organism>
<reference evidence="2" key="2">
    <citation type="submission" date="2020-11" db="EMBL/GenBank/DDBJ databases">
        <authorList>
            <person name="McCartney M.A."/>
            <person name="Auch B."/>
            <person name="Kono T."/>
            <person name="Mallez S."/>
            <person name="Becker A."/>
            <person name="Gohl D.M."/>
            <person name="Silverstein K.A.T."/>
            <person name="Koren S."/>
            <person name="Bechman K.B."/>
            <person name="Herman A."/>
            <person name="Abrahante J.E."/>
            <person name="Garbe J."/>
        </authorList>
    </citation>
    <scope>NUCLEOTIDE SEQUENCE</scope>
    <source>
        <strain evidence="2">Duluth1</strain>
        <tissue evidence="2">Whole animal</tissue>
    </source>
</reference>